<dbReference type="Gene3D" id="3.30.700.10">
    <property type="entry name" value="Glycoprotein, Type 4 Pilin"/>
    <property type="match status" value="1"/>
</dbReference>
<evidence type="ECO:0000313" key="1">
    <source>
        <dbReference type="EMBL" id="QHO70972.1"/>
    </source>
</evidence>
<proteinExistence type="predicted"/>
<sequence length="111" mass="11481">MVVVIIIGILAAIAIPAFLNQRTTAWQGAAQTDVKNAQLAVESWAAQKNGNYSTLTQAILDGLITESDNVQVTLGAVSANAYSITATNANITDATKDAYTVTQSGSIVGPN</sequence>
<evidence type="ECO:0008006" key="3">
    <source>
        <dbReference type="Google" id="ProtNLM"/>
    </source>
</evidence>
<keyword evidence="2" id="KW-1185">Reference proteome</keyword>
<name>A0A7L5ALL2_9MICO</name>
<gene>
    <name evidence="1" type="ORF">BHD05_04535</name>
</gene>
<dbReference type="AlphaFoldDB" id="A0A7L5ALL2"/>
<dbReference type="KEGG" id="mant:BHD05_04535"/>
<accession>A0A7L5ALL2</accession>
<dbReference type="InterPro" id="IPR045584">
    <property type="entry name" value="Pilin-like"/>
</dbReference>
<reference evidence="1 2" key="1">
    <citation type="submission" date="2016-09" db="EMBL/GenBank/DDBJ databases">
        <title>Complete genome sequence of microbes from the polar regions.</title>
        <authorList>
            <person name="Liao L."/>
            <person name="Chen B."/>
        </authorList>
    </citation>
    <scope>NUCLEOTIDE SEQUENCE [LARGE SCALE GENOMIC DNA]</scope>
    <source>
        <strain evidence="1 2">ZS314</strain>
    </source>
</reference>
<protein>
    <recommendedName>
        <fullName evidence="3">Prepilin-type N-terminal cleavage/methylation domain-containing protein</fullName>
    </recommendedName>
</protein>
<dbReference type="SUPFAM" id="SSF54523">
    <property type="entry name" value="Pili subunits"/>
    <property type="match status" value="1"/>
</dbReference>
<dbReference type="EMBL" id="CP017146">
    <property type="protein sequence ID" value="QHO70972.1"/>
    <property type="molecule type" value="Genomic_DNA"/>
</dbReference>
<evidence type="ECO:0000313" key="2">
    <source>
        <dbReference type="Proteomes" id="UP000464507"/>
    </source>
</evidence>
<dbReference type="Proteomes" id="UP000464507">
    <property type="component" value="Chromosome"/>
</dbReference>
<organism evidence="1 2">
    <name type="scientific">Marisediminicola antarctica</name>
    <dbReference type="NCBI Taxonomy" id="674079"/>
    <lineage>
        <taxon>Bacteria</taxon>
        <taxon>Bacillati</taxon>
        <taxon>Actinomycetota</taxon>
        <taxon>Actinomycetes</taxon>
        <taxon>Micrococcales</taxon>
        <taxon>Microbacteriaceae</taxon>
        <taxon>Marisediminicola</taxon>
    </lineage>
</organism>